<dbReference type="SUPFAM" id="SSF52047">
    <property type="entry name" value="RNI-like"/>
    <property type="match status" value="1"/>
</dbReference>
<dbReference type="InterPro" id="IPR036047">
    <property type="entry name" value="F-box-like_dom_sf"/>
</dbReference>
<dbReference type="GO" id="GO:0019005">
    <property type="term" value="C:SCF ubiquitin ligase complex"/>
    <property type="evidence" value="ECO:0007669"/>
    <property type="project" value="TreeGrafter"/>
</dbReference>
<gene>
    <name evidence="3" type="ORF">BCR42DRAFT_426446</name>
</gene>
<dbReference type="AlphaFoldDB" id="A0A1X2I1I6"/>
<evidence type="ECO:0000259" key="2">
    <source>
        <dbReference type="PROSITE" id="PS50181"/>
    </source>
</evidence>
<feature type="region of interest" description="Disordered" evidence="1">
    <location>
        <begin position="380"/>
        <end position="426"/>
    </location>
</feature>
<dbReference type="GO" id="GO:0031146">
    <property type="term" value="P:SCF-dependent proteasomal ubiquitin-dependent protein catabolic process"/>
    <property type="evidence" value="ECO:0007669"/>
    <property type="project" value="TreeGrafter"/>
</dbReference>
<dbReference type="EMBL" id="MCGE01000036">
    <property type="protein sequence ID" value="ORZ07159.1"/>
    <property type="molecule type" value="Genomic_DNA"/>
</dbReference>
<dbReference type="InterPro" id="IPR001810">
    <property type="entry name" value="F-box_dom"/>
</dbReference>
<evidence type="ECO:0000313" key="3">
    <source>
        <dbReference type="EMBL" id="ORZ07159.1"/>
    </source>
</evidence>
<dbReference type="STRING" id="90262.A0A1X2I1I6"/>
<evidence type="ECO:0000313" key="4">
    <source>
        <dbReference type="Proteomes" id="UP000193560"/>
    </source>
</evidence>
<comment type="caution">
    <text evidence="3">The sequence shown here is derived from an EMBL/GenBank/DDBJ whole genome shotgun (WGS) entry which is preliminary data.</text>
</comment>
<keyword evidence="4" id="KW-1185">Reference proteome</keyword>
<reference evidence="3 4" key="1">
    <citation type="submission" date="2016-07" db="EMBL/GenBank/DDBJ databases">
        <title>Pervasive Adenine N6-methylation of Active Genes in Fungi.</title>
        <authorList>
            <consortium name="DOE Joint Genome Institute"/>
            <person name="Mondo S.J."/>
            <person name="Dannebaum R.O."/>
            <person name="Kuo R.C."/>
            <person name="Labutti K."/>
            <person name="Haridas S."/>
            <person name="Kuo A."/>
            <person name="Salamov A."/>
            <person name="Ahrendt S.R."/>
            <person name="Lipzen A."/>
            <person name="Sullivan W."/>
            <person name="Andreopoulos W.B."/>
            <person name="Clum A."/>
            <person name="Lindquist E."/>
            <person name="Daum C."/>
            <person name="Ramamoorthy G.K."/>
            <person name="Gryganskyi A."/>
            <person name="Culley D."/>
            <person name="Magnuson J.K."/>
            <person name="James T.Y."/>
            <person name="O'Malley M.A."/>
            <person name="Stajich J.E."/>
            <person name="Spatafora J.W."/>
            <person name="Visel A."/>
            <person name="Grigoriev I.V."/>
        </authorList>
    </citation>
    <scope>NUCLEOTIDE SEQUENCE [LARGE SCALE GENOMIC DNA]</scope>
    <source>
        <strain evidence="3 4">NRRL 1336</strain>
    </source>
</reference>
<dbReference type="Pfam" id="PF12937">
    <property type="entry name" value="F-box-like"/>
    <property type="match status" value="1"/>
</dbReference>
<dbReference type="SMART" id="SM00367">
    <property type="entry name" value="LRR_CC"/>
    <property type="match status" value="4"/>
</dbReference>
<protein>
    <recommendedName>
        <fullName evidence="2">F-box domain-containing protein</fullName>
    </recommendedName>
</protein>
<organism evidence="3 4">
    <name type="scientific">Absidia repens</name>
    <dbReference type="NCBI Taxonomy" id="90262"/>
    <lineage>
        <taxon>Eukaryota</taxon>
        <taxon>Fungi</taxon>
        <taxon>Fungi incertae sedis</taxon>
        <taxon>Mucoromycota</taxon>
        <taxon>Mucoromycotina</taxon>
        <taxon>Mucoromycetes</taxon>
        <taxon>Mucorales</taxon>
        <taxon>Cunninghamellaceae</taxon>
        <taxon>Absidia</taxon>
    </lineage>
</organism>
<proteinExistence type="predicted"/>
<dbReference type="Gene3D" id="1.20.1280.50">
    <property type="match status" value="1"/>
</dbReference>
<dbReference type="SUPFAM" id="SSF81383">
    <property type="entry name" value="F-box domain"/>
    <property type="match status" value="1"/>
</dbReference>
<evidence type="ECO:0000256" key="1">
    <source>
        <dbReference type="SAM" id="MobiDB-lite"/>
    </source>
</evidence>
<accession>A0A1X2I1I6</accession>
<dbReference type="InterPro" id="IPR032675">
    <property type="entry name" value="LRR_dom_sf"/>
</dbReference>
<dbReference type="PANTHER" id="PTHR13318">
    <property type="entry name" value="PARTNER OF PAIRED, ISOFORM B-RELATED"/>
    <property type="match status" value="1"/>
</dbReference>
<feature type="compositionally biased region" description="Acidic residues" evidence="1">
    <location>
        <begin position="397"/>
        <end position="426"/>
    </location>
</feature>
<dbReference type="InterPro" id="IPR006553">
    <property type="entry name" value="Leu-rich_rpt_Cys-con_subtyp"/>
</dbReference>
<dbReference type="Gene3D" id="3.80.10.10">
    <property type="entry name" value="Ribonuclease Inhibitor"/>
    <property type="match status" value="2"/>
</dbReference>
<name>A0A1X2I1I6_9FUNG</name>
<dbReference type="PROSITE" id="PS50181">
    <property type="entry name" value="FBOX"/>
    <property type="match status" value="1"/>
</dbReference>
<sequence>MTAPSFLPTEIVSLIIQHADAQDLKACTLVNKQFCTVAQPLILWRTIHLKRKNKRAGYQMINQIVTAHPSVGHHIRHLDLGSSYTWKDDALLLLMPHVRLLETLILRNAEQLTDVSLEHLPRHCPELRSLDVGNSRITTISFDALRQFCPHLWQLTLGTTTKDLAADAFVGLGSPCRLKALVLNLEHYEDDDDEDGGGGFFEEDDPADPFCLTGFHHLTHLTIHHGPMRMLERLFPTYDGDDGDDPAVARFALPALTHLTLYDCPNVVDEMLVPFLETHPDLQSLEVYGSGDLCDGTLEAIAEFIPNIRNVRIDDNINITHHGLRQLVRRCRLLTTVSCANTEINAEEIPEAGEHCLNLMVSEDEDIYLEWLDEDAIDTIRKDKPEDEVNSNNNNDADADDDDNNDYGSDDGYDDDDEFDDDDDDE</sequence>
<feature type="domain" description="F-box" evidence="2">
    <location>
        <begin position="1"/>
        <end position="47"/>
    </location>
</feature>
<dbReference type="Proteomes" id="UP000193560">
    <property type="component" value="Unassembled WGS sequence"/>
</dbReference>
<dbReference type="OrthoDB" id="10257471at2759"/>